<feature type="compositionally biased region" description="Polar residues" evidence="1">
    <location>
        <begin position="577"/>
        <end position="591"/>
    </location>
</feature>
<feature type="region of interest" description="Disordered" evidence="1">
    <location>
        <begin position="557"/>
        <end position="607"/>
    </location>
</feature>
<evidence type="ECO:0000256" key="1">
    <source>
        <dbReference type="SAM" id="MobiDB-lite"/>
    </source>
</evidence>
<accession>A0ABS9AZV3</accession>
<dbReference type="InterPro" id="IPR004919">
    <property type="entry name" value="GmrSD_N"/>
</dbReference>
<dbReference type="PANTHER" id="PTHR37292">
    <property type="entry name" value="VNG6097C"/>
    <property type="match status" value="1"/>
</dbReference>
<evidence type="ECO:0000259" key="2">
    <source>
        <dbReference type="Pfam" id="PF03235"/>
    </source>
</evidence>
<dbReference type="InterPro" id="IPR011089">
    <property type="entry name" value="GmrSD_C"/>
</dbReference>
<gene>
    <name evidence="4" type="ORF">HOP59_23120</name>
</gene>
<dbReference type="PANTHER" id="PTHR37292:SF2">
    <property type="entry name" value="DUF262 DOMAIN-CONTAINING PROTEIN"/>
    <property type="match status" value="1"/>
</dbReference>
<dbReference type="EMBL" id="JABFTV010000022">
    <property type="protein sequence ID" value="MCE8027023.1"/>
    <property type="molecule type" value="Genomic_DNA"/>
</dbReference>
<dbReference type="Pfam" id="PF03235">
    <property type="entry name" value="GmrSD_N"/>
    <property type="match status" value="1"/>
</dbReference>
<protein>
    <submittedName>
        <fullName evidence="4">DUF262 domain-containing protein</fullName>
    </submittedName>
</protein>
<evidence type="ECO:0000313" key="4">
    <source>
        <dbReference type="EMBL" id="MCE8027023.1"/>
    </source>
</evidence>
<keyword evidence="5" id="KW-1185">Reference proteome</keyword>
<dbReference type="Pfam" id="PF07510">
    <property type="entry name" value="GmrSD_C"/>
    <property type="match status" value="1"/>
</dbReference>
<organism evidence="4 5">
    <name type="scientific">Billgrantia aerodenitrificans</name>
    <dbReference type="NCBI Taxonomy" id="2733483"/>
    <lineage>
        <taxon>Bacteria</taxon>
        <taxon>Pseudomonadati</taxon>
        <taxon>Pseudomonadota</taxon>
        <taxon>Gammaproteobacteria</taxon>
        <taxon>Oceanospirillales</taxon>
        <taxon>Halomonadaceae</taxon>
        <taxon>Billgrantia</taxon>
    </lineage>
</organism>
<evidence type="ECO:0000259" key="3">
    <source>
        <dbReference type="Pfam" id="PF07510"/>
    </source>
</evidence>
<sequence length="722" mass="82697">MKNHNDTIRKLVSYLNDPEQQGGFWLPNIQRPFVWREEQIERLFDSLMRDYPISTMLVWRTPASIKCRKFIDHYHPGKPLSQYQVPENDKPKMLVLDGQQRLQSLYIGLSGSYDGKELFFNVGSGNPVSPDDIRYEFRFLKPGKAIFPWVRFKDIVFYKGMPNHLGTELAERSSTPLPAESFNRIVENVWRAHNVFCAQERIAYQLLDSVDNPQAYTENDVVEIFIRANSGGTQLSKSDLLFSLLTSAWDEADARMEGLLEDLNAGGYRFDRDLVLKACLVLLGKGANYDVAKFRDETTRARIIENWGKITAAVCDVRDFLRNHTFVRSHHALTSYNGLLPLIYFRYHYPEKWAGAKGLASFVLRVMVTQAFSGRPDNLINKLTRQIDTDEDFDVPRLFELIRQDGRSLDLTDDVLLGIQYGSRQIHLLFNLWYRQYDYEPAYAGNAPQVDHIFPQSALRQVKDYNPETGRHSLMRYPAAVRDQLSNCMLLTAAENGPGGKGDKLPAEWFADKSDAYLEMHLIPRQKELWALERFDDFLKARQKLLLQRLKPVLHELPASEETPDAPSEPHNDEQGRVQQSESNGAATSQRGEPEKSGAPGDGLRQAESAEEVMAAFLQRIAEPTKYIAGFRTHGGLELALERNRSGIALWTEVVPDVEESGFVMAMRYDATTPRNSNLNSKNCPRLKLGREVLTWKLRDTDELVDFINWYQNCRGVEVDRS</sequence>
<proteinExistence type="predicted"/>
<dbReference type="Proteomes" id="UP001320272">
    <property type="component" value="Unassembled WGS sequence"/>
</dbReference>
<reference evidence="4 5" key="1">
    <citation type="journal article" date="2021" name="Front. Microbiol.">
        <title>Aerobic Denitrification and Heterotrophic Sulfur Oxidation in the Genus Halomonas Revealed by Six Novel Species Characterizations and Genome-Based Analysis.</title>
        <authorList>
            <person name="Wang L."/>
            <person name="Shao Z."/>
        </authorList>
    </citation>
    <scope>NUCLEOTIDE SEQUENCE [LARGE SCALE GENOMIC DNA]</scope>
    <source>
        <strain evidence="4 5">MCCC 1A11058</strain>
    </source>
</reference>
<comment type="caution">
    <text evidence="4">The sequence shown here is derived from an EMBL/GenBank/DDBJ whole genome shotgun (WGS) entry which is preliminary data.</text>
</comment>
<feature type="domain" description="GmrSD restriction endonucleases N-terminal" evidence="2">
    <location>
        <begin position="15"/>
        <end position="245"/>
    </location>
</feature>
<evidence type="ECO:0000313" key="5">
    <source>
        <dbReference type="Proteomes" id="UP001320272"/>
    </source>
</evidence>
<feature type="domain" description="GmrSD restriction endonucleases C-terminal" evidence="3">
    <location>
        <begin position="427"/>
        <end position="548"/>
    </location>
</feature>
<dbReference type="RefSeq" id="WP_234255711.1">
    <property type="nucleotide sequence ID" value="NZ_JABFTV010000022.1"/>
</dbReference>
<name>A0ABS9AZV3_9GAMM</name>